<keyword evidence="2" id="KW-0677">Repeat</keyword>
<dbReference type="PANTHER" id="PTHR10039">
    <property type="entry name" value="AMELOGENIN"/>
    <property type="match status" value="1"/>
</dbReference>
<dbReference type="Proteomes" id="UP001152607">
    <property type="component" value="Unassembled WGS sequence"/>
</dbReference>
<dbReference type="Pfam" id="PF00069">
    <property type="entry name" value="Pkinase"/>
    <property type="match status" value="1"/>
</dbReference>
<evidence type="ECO:0000256" key="6">
    <source>
        <dbReference type="SAM" id="MobiDB-lite"/>
    </source>
</evidence>
<reference evidence="10" key="1">
    <citation type="submission" date="2023-01" db="EMBL/GenBank/DDBJ databases">
        <authorList>
            <person name="Van Ghelder C."/>
            <person name="Rancurel C."/>
        </authorList>
    </citation>
    <scope>NUCLEOTIDE SEQUENCE</scope>
    <source>
        <strain evidence="10">CNCM I-4278</strain>
    </source>
</reference>
<evidence type="ECO:0000256" key="4">
    <source>
        <dbReference type="ARBA" id="ARBA00022833"/>
    </source>
</evidence>
<dbReference type="Gene3D" id="3.30.160.60">
    <property type="entry name" value="Classic Zinc Finger"/>
    <property type="match status" value="1"/>
</dbReference>
<dbReference type="PANTHER" id="PTHR10039:SF14">
    <property type="entry name" value="NACHT DOMAIN-CONTAINING PROTEIN"/>
    <property type="match status" value="1"/>
</dbReference>
<evidence type="ECO:0000256" key="5">
    <source>
        <dbReference type="PROSITE-ProRule" id="PRU00042"/>
    </source>
</evidence>
<dbReference type="Gene3D" id="3.40.50.300">
    <property type="entry name" value="P-loop containing nucleotide triphosphate hydrolases"/>
    <property type="match status" value="1"/>
</dbReference>
<keyword evidence="4" id="KW-0862">Zinc</keyword>
<keyword evidence="3 5" id="KW-0863">Zinc-finger</keyword>
<evidence type="ECO:0000256" key="3">
    <source>
        <dbReference type="ARBA" id="ARBA00022771"/>
    </source>
</evidence>
<dbReference type="CDD" id="cd00180">
    <property type="entry name" value="PKc"/>
    <property type="match status" value="1"/>
</dbReference>
<dbReference type="PROSITE" id="PS50011">
    <property type="entry name" value="PROTEIN_KINASE_DOM"/>
    <property type="match status" value="1"/>
</dbReference>
<dbReference type="GO" id="GO:0008270">
    <property type="term" value="F:zinc ion binding"/>
    <property type="evidence" value="ECO:0007669"/>
    <property type="project" value="UniProtKB-KW"/>
</dbReference>
<dbReference type="Pfam" id="PF22939">
    <property type="entry name" value="WHD_GPIID"/>
    <property type="match status" value="1"/>
</dbReference>
<sequence>MEGDRACLDALDYLVQSEKKPVSEWLPGGSASFYIPARSIGALLKDQHRGLTLEKIFLCPCNRCSQDGGSVDERLTHYNRLREKELRDEYAAIYALLIYIRRQGLIRKFQKHGLKLQDTRYLTESDLHVLSRERIADFQLLQRKVVDTQYSFLVRTLKPFSEITAISPKEVLPIKEDLEPKGVGTFAEVRCFEFQDDEYRSREFGEHITKFARKIFKQGMKKSAAKEWNNLQMLSKMNSHPHIMVALGAYWHGRQFFILMEEAELSLQDYLNSEGVEFDSQELWKQMGGAADGLSTLHGLYADTRIAYHQDLKPANILIVRGRFKIADFGLLEFKPISTDDGTGATGIPNAHNTGFYAAPRQATYTRGSDIWSLGCIMSEIATCDIQGRDEVRKYHEARVENKPMTRDFPRFFFGDQVKGAVLGRHILLQSCVETQKLADRGVESMEFRRKFYTDDFFELLHAMFNVGGISNEHLTFNKATGPDAAQVCKTIERLHHDAGSEFDMDNVIDTLTLEQRLLDDEALDRALTTHLSEFERVLNKRDPGRLLETSADDFKQFLVNLQEKQHAERRQQGLKRLSIFLERIEQYEELVERLPIAARIGGSLRGPLKFLLASTDSHQDAFSNIVDLYDQIGMMQPTISMYKELAIGDSDLIPVISSMYAHILEVNRLLLVYFQQRLWSELFATSWKRHKARMQGVLTSMKSLYDLIRGKAEIVQFNSFLAGHSLDGEQMSTLEDENLSRGQAVHAWLEPCEMENQQYHLDKIREENPETCCWLWEKESFTEWFDPQYSAATSSTLLWINGKPGAGKTVIASAVVDKARKLVPTPTVLYFYFKHGVKDQDDFVSMARTLLMQLLEQNPLYLDFLYSKCCNSAGALLTSRSRIEELLAFLLRNCDSAYIVLDGLDECSSRKERGEIVKWFRAIIERPDPDPCDHLHCLFVSRHDSARKDYQDIPSMTLDTFNNRKDIESFCVTQSKNLENELGIPAETARKIAFSVSRSAEGIFLFAELAWVNLRSQATLAGLEKEMKSLPTDPENLDDMYARIMKTILDKPVASRFEPLEILSWLVCAKRPLKMHEVQMMKSINVNERAVEFEYRHFRVHIKQLCESLVDVREDGTLELIHTTARSYLARSNHLDIVDTELNLAALCIDYLNLPYFTGSPLETDVLAGAYGFMEYALVHWLRHLEAGMTSYQVENRERHLDLAESFGILVELHWNHPQNLSRTIPRRIYDVLAQFIEHPKHQQMLQAAAWMDSELKHYGDARPEQPALDFLNILPPVRGLIEDIGVRSQNNESVQAMKIKYGARLFKCPRLSCNYFTEGFHTANERDDHIERHDRPARCDDEHCSGSKIGYATRAQLERHKNESHPEVIGLRHIFPTEEEIEQSLQDEFSESEHETEVELQSDHDEHEDPQQENSSPPAAVSMEPSPAKIRIGPPENPKRQKTRHEYHCTHCDRKFSKKYNWTSHLTSHGLGNKVFECSGCEKTFPRSSDLKRHKKLHDPTNAVICGGILPSGRRWGCGETFARADTLNNHHKSQKGGQCIAERDSLD</sequence>
<name>A0A9W4U6P8_9PLEO</name>
<dbReference type="EMBL" id="CAOQHR010000002">
    <property type="protein sequence ID" value="CAI6290402.1"/>
    <property type="molecule type" value="Genomic_DNA"/>
</dbReference>
<dbReference type="SUPFAM" id="SSF57667">
    <property type="entry name" value="beta-beta-alpha zinc fingers"/>
    <property type="match status" value="1"/>
</dbReference>
<dbReference type="SUPFAM" id="SSF52540">
    <property type="entry name" value="P-loop containing nucleoside triphosphate hydrolases"/>
    <property type="match status" value="1"/>
</dbReference>
<evidence type="ECO:0000313" key="11">
    <source>
        <dbReference type="Proteomes" id="UP001152607"/>
    </source>
</evidence>
<dbReference type="InterPro" id="IPR007111">
    <property type="entry name" value="NACHT_NTPase"/>
</dbReference>
<dbReference type="InterPro" id="IPR000719">
    <property type="entry name" value="Prot_kinase_dom"/>
</dbReference>
<dbReference type="PROSITE" id="PS50837">
    <property type="entry name" value="NACHT"/>
    <property type="match status" value="1"/>
</dbReference>
<protein>
    <submittedName>
        <fullName evidence="10">Uncharacterized protein</fullName>
    </submittedName>
</protein>
<dbReference type="FunFam" id="3.30.160.60:FF:000446">
    <property type="entry name" value="Zinc finger protein"/>
    <property type="match status" value="1"/>
</dbReference>
<dbReference type="PROSITE" id="PS50157">
    <property type="entry name" value="ZINC_FINGER_C2H2_2"/>
    <property type="match status" value="2"/>
</dbReference>
<dbReference type="PROSITE" id="PS00028">
    <property type="entry name" value="ZINC_FINGER_C2H2_1"/>
    <property type="match status" value="1"/>
</dbReference>
<dbReference type="InterPro" id="IPR013087">
    <property type="entry name" value="Znf_C2H2_type"/>
</dbReference>
<evidence type="ECO:0000259" key="8">
    <source>
        <dbReference type="PROSITE" id="PS50157"/>
    </source>
</evidence>
<dbReference type="SUPFAM" id="SSF56112">
    <property type="entry name" value="Protein kinase-like (PK-like)"/>
    <property type="match status" value="1"/>
</dbReference>
<evidence type="ECO:0000256" key="2">
    <source>
        <dbReference type="ARBA" id="ARBA00022737"/>
    </source>
</evidence>
<dbReference type="SMART" id="SM00220">
    <property type="entry name" value="S_TKc"/>
    <property type="match status" value="1"/>
</dbReference>
<keyword evidence="1" id="KW-0479">Metal-binding</keyword>
<evidence type="ECO:0000256" key="1">
    <source>
        <dbReference type="ARBA" id="ARBA00022723"/>
    </source>
</evidence>
<feature type="domain" description="C2H2-type" evidence="8">
    <location>
        <begin position="1449"/>
        <end position="1471"/>
    </location>
</feature>
<gene>
    <name evidence="10" type="ORF">PDIGIT_LOCUS2433</name>
</gene>
<dbReference type="GO" id="GO:0004672">
    <property type="term" value="F:protein kinase activity"/>
    <property type="evidence" value="ECO:0007669"/>
    <property type="project" value="InterPro"/>
</dbReference>
<feature type="domain" description="NACHT" evidence="9">
    <location>
        <begin position="797"/>
        <end position="910"/>
    </location>
</feature>
<dbReference type="InterPro" id="IPR054471">
    <property type="entry name" value="GPIID_WHD"/>
</dbReference>
<evidence type="ECO:0000313" key="10">
    <source>
        <dbReference type="EMBL" id="CAI6290402.1"/>
    </source>
</evidence>
<dbReference type="InterPro" id="IPR011009">
    <property type="entry name" value="Kinase-like_dom_sf"/>
</dbReference>
<dbReference type="InterPro" id="IPR036236">
    <property type="entry name" value="Znf_C2H2_sf"/>
</dbReference>
<comment type="caution">
    <text evidence="10">The sequence shown here is derived from an EMBL/GenBank/DDBJ whole genome shotgun (WGS) entry which is preliminary data.</text>
</comment>
<organism evidence="10 11">
    <name type="scientific">Periconia digitata</name>
    <dbReference type="NCBI Taxonomy" id="1303443"/>
    <lineage>
        <taxon>Eukaryota</taxon>
        <taxon>Fungi</taxon>
        <taxon>Dikarya</taxon>
        <taxon>Ascomycota</taxon>
        <taxon>Pezizomycotina</taxon>
        <taxon>Dothideomycetes</taxon>
        <taxon>Pleosporomycetidae</taxon>
        <taxon>Pleosporales</taxon>
        <taxon>Massarineae</taxon>
        <taxon>Periconiaceae</taxon>
        <taxon>Periconia</taxon>
    </lineage>
</organism>
<evidence type="ECO:0000259" key="7">
    <source>
        <dbReference type="PROSITE" id="PS50011"/>
    </source>
</evidence>
<feature type="region of interest" description="Disordered" evidence="6">
    <location>
        <begin position="1383"/>
        <end position="1448"/>
    </location>
</feature>
<dbReference type="GO" id="GO:0005524">
    <property type="term" value="F:ATP binding"/>
    <property type="evidence" value="ECO:0007669"/>
    <property type="project" value="InterPro"/>
</dbReference>
<dbReference type="InterPro" id="IPR027417">
    <property type="entry name" value="P-loop_NTPase"/>
</dbReference>
<dbReference type="Gene3D" id="1.10.510.10">
    <property type="entry name" value="Transferase(Phosphotransferase) domain 1"/>
    <property type="match status" value="1"/>
</dbReference>
<dbReference type="Pfam" id="PF00096">
    <property type="entry name" value="zf-C2H2"/>
    <property type="match status" value="1"/>
</dbReference>
<feature type="domain" description="C2H2-type" evidence="8">
    <location>
        <begin position="1478"/>
        <end position="1505"/>
    </location>
</feature>
<accession>A0A9W4U6P8</accession>
<dbReference type="Pfam" id="PF24883">
    <property type="entry name" value="NPHP3_N"/>
    <property type="match status" value="1"/>
</dbReference>
<proteinExistence type="predicted"/>
<dbReference type="SMART" id="SM00355">
    <property type="entry name" value="ZnF_C2H2"/>
    <property type="match status" value="4"/>
</dbReference>
<dbReference type="InterPro" id="IPR056884">
    <property type="entry name" value="NPHP3-like_N"/>
</dbReference>
<keyword evidence="11" id="KW-1185">Reference proteome</keyword>
<feature type="compositionally biased region" description="Basic and acidic residues" evidence="6">
    <location>
        <begin position="1393"/>
        <end position="1412"/>
    </location>
</feature>
<feature type="domain" description="Protein kinase" evidence="7">
    <location>
        <begin position="175"/>
        <end position="465"/>
    </location>
</feature>
<dbReference type="OrthoDB" id="21416at2759"/>
<evidence type="ECO:0000259" key="9">
    <source>
        <dbReference type="PROSITE" id="PS50837"/>
    </source>
</evidence>